<dbReference type="PANTHER" id="PTHR43343:SF3">
    <property type="entry name" value="PROTEASE DO-LIKE 8, CHLOROPLASTIC"/>
    <property type="match status" value="1"/>
</dbReference>
<evidence type="ECO:0000313" key="11">
    <source>
        <dbReference type="Proteomes" id="UP000664761"/>
    </source>
</evidence>
<evidence type="ECO:0000313" key="10">
    <source>
        <dbReference type="EMBL" id="MBO0334298.1"/>
    </source>
</evidence>
<evidence type="ECO:0000256" key="1">
    <source>
        <dbReference type="ARBA" id="ARBA00004418"/>
    </source>
</evidence>
<name>A0ABS3F7J5_9PROT</name>
<comment type="caution">
    <text evidence="10">The sequence shown here is derived from an EMBL/GenBank/DDBJ whole genome shotgun (WGS) entry which is preliminary data.</text>
</comment>
<proteinExistence type="predicted"/>
<dbReference type="PRINTS" id="PR00834">
    <property type="entry name" value="PROTEASES2C"/>
</dbReference>
<gene>
    <name evidence="10" type="ORF">J0X12_11770</name>
</gene>
<dbReference type="InterPro" id="IPR051201">
    <property type="entry name" value="Chloro_Bact_Ser_Proteases"/>
</dbReference>
<dbReference type="Pfam" id="PF13180">
    <property type="entry name" value="PDZ_2"/>
    <property type="match status" value="1"/>
</dbReference>
<dbReference type="Gene3D" id="2.30.42.10">
    <property type="match status" value="2"/>
</dbReference>
<feature type="chain" id="PRO_5045919556" evidence="8">
    <location>
        <begin position="27"/>
        <end position="471"/>
    </location>
</feature>
<evidence type="ECO:0000256" key="2">
    <source>
        <dbReference type="ARBA" id="ARBA00022670"/>
    </source>
</evidence>
<evidence type="ECO:0000256" key="3">
    <source>
        <dbReference type="ARBA" id="ARBA00022729"/>
    </source>
</evidence>
<dbReference type="Pfam" id="PF17820">
    <property type="entry name" value="PDZ_6"/>
    <property type="match status" value="1"/>
</dbReference>
<dbReference type="SUPFAM" id="SSF50156">
    <property type="entry name" value="PDZ domain-like"/>
    <property type="match status" value="2"/>
</dbReference>
<dbReference type="Gene3D" id="2.40.10.120">
    <property type="match status" value="1"/>
</dbReference>
<keyword evidence="11" id="KW-1185">Reference proteome</keyword>
<protein>
    <submittedName>
        <fullName evidence="10">DegQ family serine endoprotease</fullName>
    </submittedName>
</protein>
<evidence type="ECO:0000256" key="6">
    <source>
        <dbReference type="ARBA" id="ARBA00022801"/>
    </source>
</evidence>
<keyword evidence="5" id="KW-0574">Periplasm</keyword>
<organism evidence="10 11">
    <name type="scientific">Sneathiella sedimenti</name>
    <dbReference type="NCBI Taxonomy" id="2816034"/>
    <lineage>
        <taxon>Bacteria</taxon>
        <taxon>Pseudomonadati</taxon>
        <taxon>Pseudomonadota</taxon>
        <taxon>Alphaproteobacteria</taxon>
        <taxon>Sneathiellales</taxon>
        <taxon>Sneathiellaceae</taxon>
        <taxon>Sneathiella</taxon>
    </lineage>
</organism>
<evidence type="ECO:0000256" key="5">
    <source>
        <dbReference type="ARBA" id="ARBA00022764"/>
    </source>
</evidence>
<evidence type="ECO:0000256" key="8">
    <source>
        <dbReference type="SAM" id="SignalP"/>
    </source>
</evidence>
<feature type="domain" description="PDZ" evidence="9">
    <location>
        <begin position="288"/>
        <end position="326"/>
    </location>
</feature>
<dbReference type="InterPro" id="IPR036034">
    <property type="entry name" value="PDZ_sf"/>
</dbReference>
<feature type="signal peptide" evidence="8">
    <location>
        <begin position="1"/>
        <end position="26"/>
    </location>
</feature>
<comment type="subcellular location">
    <subcellularLocation>
        <location evidence="1">Periplasm</location>
    </subcellularLocation>
</comment>
<dbReference type="SUPFAM" id="SSF50494">
    <property type="entry name" value="Trypsin-like serine proteases"/>
    <property type="match status" value="1"/>
</dbReference>
<dbReference type="InterPro" id="IPR011782">
    <property type="entry name" value="Pept_S1C_Do"/>
</dbReference>
<dbReference type="InterPro" id="IPR009003">
    <property type="entry name" value="Peptidase_S1_PA"/>
</dbReference>
<dbReference type="InterPro" id="IPR041489">
    <property type="entry name" value="PDZ_6"/>
</dbReference>
<reference evidence="10 11" key="1">
    <citation type="submission" date="2021-03" db="EMBL/GenBank/DDBJ databases">
        <title>Sneathiella sp. CAU 1612 isolated from Kang Won-do.</title>
        <authorList>
            <person name="Kim W."/>
        </authorList>
    </citation>
    <scope>NUCLEOTIDE SEQUENCE [LARGE SCALE GENOMIC DNA]</scope>
    <source>
        <strain evidence="10 11">CAU 1612</strain>
    </source>
</reference>
<dbReference type="Pfam" id="PF13365">
    <property type="entry name" value="Trypsin_2"/>
    <property type="match status" value="1"/>
</dbReference>
<keyword evidence="7" id="KW-0720">Serine protease</keyword>
<dbReference type="NCBIfam" id="TIGR02037">
    <property type="entry name" value="degP_htrA_DO"/>
    <property type="match status" value="1"/>
</dbReference>
<dbReference type="PROSITE" id="PS50106">
    <property type="entry name" value="PDZ"/>
    <property type="match status" value="2"/>
</dbReference>
<evidence type="ECO:0000259" key="9">
    <source>
        <dbReference type="PROSITE" id="PS50106"/>
    </source>
</evidence>
<dbReference type="PANTHER" id="PTHR43343">
    <property type="entry name" value="PEPTIDASE S12"/>
    <property type="match status" value="1"/>
</dbReference>
<dbReference type="InterPro" id="IPR001940">
    <property type="entry name" value="Peptidase_S1C"/>
</dbReference>
<dbReference type="EMBL" id="JAFLNC010000004">
    <property type="protein sequence ID" value="MBO0334298.1"/>
    <property type="molecule type" value="Genomic_DNA"/>
</dbReference>
<sequence>MNRYFRQLTSGIFLAVLVAAGAPAQAEDVVPQNQAQIMLSFAPLVKKAVPAVVNIFTKTRVTQSRPSLFDDPFFKRFFGHNFGPQRQRQHIQNSLGSGVLVDGEGVIVTNYHVVNGADEITVALSDRREFDARVIISDERTDLAVLKIDVEGERLPFLEFADSDTLEIGDLVIAIGNPFGVGQTVTSGIISALDRSAGVANDIQSFIQTDAAINPGNSGGALLTMEGKIAGINSAIFSKSGGSLGIGFAIPANLVKAVLTNGLATGKVVRPWLGASGQEITSDVADGLGLEKPGGVLVNRIHPNSAAYQAGLRVGDVIISIDDKEVLNPETLLFRVAASPLGKTARLGVYRDGTRTTIEMELQPAPEIPARAIETLTGRHPLSGSVVGNLSPAYALELGLAAFSEGVVVAGTIKGSVAERYGLRPRDILVRVNGEKITNIEQAKKVLEAAQGSWQIAIRRNGRTLSFKVSL</sequence>
<dbReference type="Proteomes" id="UP000664761">
    <property type="component" value="Unassembled WGS sequence"/>
</dbReference>
<feature type="domain" description="PDZ" evidence="9">
    <location>
        <begin position="397"/>
        <end position="462"/>
    </location>
</feature>
<dbReference type="SMART" id="SM00228">
    <property type="entry name" value="PDZ"/>
    <property type="match status" value="2"/>
</dbReference>
<keyword evidence="4" id="KW-0677">Repeat</keyword>
<keyword evidence="3 8" id="KW-0732">Signal</keyword>
<dbReference type="InterPro" id="IPR001478">
    <property type="entry name" value="PDZ"/>
</dbReference>
<accession>A0ABS3F7J5</accession>
<evidence type="ECO:0000256" key="7">
    <source>
        <dbReference type="ARBA" id="ARBA00022825"/>
    </source>
</evidence>
<keyword evidence="2" id="KW-0645">Protease</keyword>
<keyword evidence="6" id="KW-0378">Hydrolase</keyword>
<evidence type="ECO:0000256" key="4">
    <source>
        <dbReference type="ARBA" id="ARBA00022737"/>
    </source>
</evidence>
<dbReference type="RefSeq" id="WP_207045964.1">
    <property type="nucleotide sequence ID" value="NZ_JAFLNC010000004.1"/>
</dbReference>